<evidence type="ECO:0000256" key="3">
    <source>
        <dbReference type="ARBA" id="ARBA00022884"/>
    </source>
</evidence>
<evidence type="ECO:0000256" key="5">
    <source>
        <dbReference type="ARBA" id="ARBA00023274"/>
    </source>
</evidence>
<organism evidence="8 9">
    <name type="scientific">Candidatus Chaera renei</name>
    <dbReference type="NCBI Taxonomy" id="2506947"/>
    <lineage>
        <taxon>Bacteria</taxon>
        <taxon>Candidatus Saccharimonadota</taxon>
        <taxon>Candidatus Saccharimonadia</taxon>
        <taxon>Candidatus Saccharimonadales</taxon>
        <taxon>Candidatus Saccharimonadaceae</taxon>
        <taxon>Candidatus Chaera</taxon>
    </lineage>
</organism>
<dbReference type="GO" id="GO:0022627">
    <property type="term" value="C:cytosolic small ribosomal subunit"/>
    <property type="evidence" value="ECO:0007669"/>
    <property type="project" value="UniProtKB-UniRule"/>
</dbReference>
<dbReference type="EMBL" id="SCKW01000007">
    <property type="protein sequence ID" value="RWZ79561.1"/>
    <property type="molecule type" value="Genomic_DNA"/>
</dbReference>
<keyword evidence="9" id="KW-1185">Reference proteome</keyword>
<comment type="subunit">
    <text evidence="6">Part of the 30S ribosomal subunit.</text>
</comment>
<keyword evidence="5 6" id="KW-0687">Ribonucleoprotein</keyword>
<evidence type="ECO:0000313" key="9">
    <source>
        <dbReference type="Proteomes" id="UP000289269"/>
    </source>
</evidence>
<dbReference type="PANTHER" id="PTHR10744">
    <property type="entry name" value="40S RIBOSOMAL PROTEIN S11 FAMILY MEMBER"/>
    <property type="match status" value="1"/>
</dbReference>
<evidence type="ECO:0000313" key="8">
    <source>
        <dbReference type="EMBL" id="RWZ79561.1"/>
    </source>
</evidence>
<comment type="similarity">
    <text evidence="1 6 7">Belongs to the universal ribosomal protein uS17 family.</text>
</comment>
<keyword evidence="4 6" id="KW-0689">Ribosomal protein</keyword>
<dbReference type="PROSITE" id="PS00056">
    <property type="entry name" value="RIBOSOMAL_S17"/>
    <property type="match status" value="1"/>
</dbReference>
<dbReference type="InterPro" id="IPR000266">
    <property type="entry name" value="Ribosomal_uS17"/>
</dbReference>
<protein>
    <recommendedName>
        <fullName evidence="6">Small ribosomal subunit protein uS17</fullName>
    </recommendedName>
</protein>
<dbReference type="GO" id="GO:0003735">
    <property type="term" value="F:structural constituent of ribosome"/>
    <property type="evidence" value="ECO:0007669"/>
    <property type="project" value="UniProtKB-UniRule"/>
</dbReference>
<evidence type="ECO:0000256" key="4">
    <source>
        <dbReference type="ARBA" id="ARBA00022980"/>
    </source>
</evidence>
<dbReference type="SUPFAM" id="SSF50249">
    <property type="entry name" value="Nucleic acid-binding proteins"/>
    <property type="match status" value="1"/>
</dbReference>
<dbReference type="Pfam" id="PF00366">
    <property type="entry name" value="Ribosomal_S17"/>
    <property type="match status" value="1"/>
</dbReference>
<dbReference type="NCBIfam" id="NF004123">
    <property type="entry name" value="PRK05610.1"/>
    <property type="match status" value="1"/>
</dbReference>
<dbReference type="InterPro" id="IPR019984">
    <property type="entry name" value="Ribosomal_uS17_bact/chlr"/>
</dbReference>
<sequence>MPKKFIAKVVSDKTDKTVQVNLVRRMTHPLYGKQYTNSRRLAVHDPKNVAQVGDLVEITEIRPVSATKRFALKRVVESGQGVVELKDEEAV</sequence>
<evidence type="ECO:0000256" key="7">
    <source>
        <dbReference type="RuleBase" id="RU003872"/>
    </source>
</evidence>
<dbReference type="GO" id="GO:0006412">
    <property type="term" value="P:translation"/>
    <property type="evidence" value="ECO:0007669"/>
    <property type="project" value="UniProtKB-UniRule"/>
</dbReference>
<evidence type="ECO:0000256" key="1">
    <source>
        <dbReference type="ARBA" id="ARBA00010254"/>
    </source>
</evidence>
<dbReference type="Proteomes" id="UP000289269">
    <property type="component" value="Unassembled WGS sequence"/>
</dbReference>
<reference evidence="8" key="1">
    <citation type="submission" date="2019-01" db="EMBL/GenBank/DDBJ databases">
        <title>Genomic signatures and co-occurrence patterns of the ultra-small Saccharimodia (Patescibacteria phylum) suggest a symbiotic lifestyle.</title>
        <authorList>
            <person name="Lemos L."/>
            <person name="Medeiros J."/>
            <person name="Andreote F."/>
            <person name="Fernandes G."/>
            <person name="Varani A."/>
            <person name="Oliveira G."/>
            <person name="Pylro V."/>
        </authorList>
    </citation>
    <scope>NUCLEOTIDE SEQUENCE [LARGE SCALE GENOMIC DNA]</scope>
    <source>
        <strain evidence="8">AMD01</strain>
    </source>
</reference>
<dbReference type="Gene3D" id="2.40.50.140">
    <property type="entry name" value="Nucleic acid-binding proteins"/>
    <property type="match status" value="1"/>
</dbReference>
<keyword evidence="2 6" id="KW-0699">rRNA-binding</keyword>
<dbReference type="GO" id="GO:0019843">
    <property type="term" value="F:rRNA binding"/>
    <property type="evidence" value="ECO:0007669"/>
    <property type="project" value="UniProtKB-UniRule"/>
</dbReference>
<gene>
    <name evidence="6" type="primary">rpsQ</name>
    <name evidence="8" type="ORF">EOT04_01115</name>
</gene>
<dbReference type="CDD" id="cd00364">
    <property type="entry name" value="Ribosomal_uS17"/>
    <property type="match status" value="1"/>
</dbReference>
<evidence type="ECO:0000256" key="6">
    <source>
        <dbReference type="HAMAP-Rule" id="MF_01345"/>
    </source>
</evidence>
<dbReference type="PANTHER" id="PTHR10744:SF1">
    <property type="entry name" value="SMALL RIBOSOMAL SUBUNIT PROTEIN US17M"/>
    <property type="match status" value="1"/>
</dbReference>
<proteinExistence type="inferred from homology"/>
<comment type="function">
    <text evidence="6">One of the primary rRNA binding proteins, it binds specifically to the 5'-end of 16S ribosomal RNA.</text>
</comment>
<dbReference type="InterPro" id="IPR019979">
    <property type="entry name" value="Ribosomal_uS17_CS"/>
</dbReference>
<dbReference type="HAMAP" id="MF_01345_B">
    <property type="entry name" value="Ribosomal_uS17_B"/>
    <property type="match status" value="1"/>
</dbReference>
<dbReference type="InterPro" id="IPR012340">
    <property type="entry name" value="NA-bd_OB-fold"/>
</dbReference>
<dbReference type="AlphaFoldDB" id="A0A4V1J7N1"/>
<dbReference type="PRINTS" id="PR00973">
    <property type="entry name" value="RIBOSOMALS17"/>
</dbReference>
<keyword evidence="3 6" id="KW-0694">RNA-binding</keyword>
<accession>A0A4V1J7N1</accession>
<name>A0A4V1J7N1_9BACT</name>
<evidence type="ECO:0000256" key="2">
    <source>
        <dbReference type="ARBA" id="ARBA00022730"/>
    </source>
</evidence>
<comment type="caution">
    <text evidence="8">The sequence shown here is derived from an EMBL/GenBank/DDBJ whole genome shotgun (WGS) entry which is preliminary data.</text>
</comment>
<dbReference type="NCBIfam" id="TIGR03635">
    <property type="entry name" value="uS17_bact"/>
    <property type="match status" value="1"/>
</dbReference>